<dbReference type="GO" id="GO:0004713">
    <property type="term" value="F:protein tyrosine kinase activity"/>
    <property type="evidence" value="ECO:0007669"/>
    <property type="project" value="TreeGrafter"/>
</dbReference>
<evidence type="ECO:0000256" key="1">
    <source>
        <dbReference type="ARBA" id="ARBA00004651"/>
    </source>
</evidence>
<dbReference type="EMBL" id="MTKO01000028">
    <property type="protein sequence ID" value="RWX47718.1"/>
    <property type="molecule type" value="Genomic_DNA"/>
</dbReference>
<dbReference type="PANTHER" id="PTHR32309">
    <property type="entry name" value="TYROSINE-PROTEIN KINASE"/>
    <property type="match status" value="1"/>
</dbReference>
<comment type="subcellular location">
    <subcellularLocation>
        <location evidence="1">Cell membrane</location>
        <topology evidence="1">Multi-pass membrane protein</topology>
    </subcellularLocation>
</comment>
<protein>
    <submittedName>
        <fullName evidence="8">Chain length determinant protein</fullName>
    </submittedName>
</protein>
<keyword evidence="5 6" id="KW-0472">Membrane</keyword>
<gene>
    <name evidence="8" type="ORF">H206_06955</name>
</gene>
<keyword evidence="2" id="KW-1003">Cell membrane</keyword>
<dbReference type="InterPro" id="IPR003856">
    <property type="entry name" value="LPS_length_determ_N"/>
</dbReference>
<dbReference type="Pfam" id="PF02706">
    <property type="entry name" value="Wzz"/>
    <property type="match status" value="1"/>
</dbReference>
<dbReference type="InterPro" id="IPR050445">
    <property type="entry name" value="Bact_polysacc_biosynth/exp"/>
</dbReference>
<keyword evidence="9" id="KW-1185">Reference proteome</keyword>
<dbReference type="GO" id="GO:0005886">
    <property type="term" value="C:plasma membrane"/>
    <property type="evidence" value="ECO:0007669"/>
    <property type="project" value="UniProtKB-SubCell"/>
</dbReference>
<dbReference type="Proteomes" id="UP000287853">
    <property type="component" value="Unassembled WGS sequence"/>
</dbReference>
<accession>A0A3S3RTM5</accession>
<feature type="transmembrane region" description="Helical" evidence="6">
    <location>
        <begin position="323"/>
        <end position="347"/>
    </location>
</feature>
<dbReference type="AlphaFoldDB" id="A0A3S3RTM5"/>
<evidence type="ECO:0000256" key="2">
    <source>
        <dbReference type="ARBA" id="ARBA00022475"/>
    </source>
</evidence>
<proteinExistence type="predicted"/>
<evidence type="ECO:0000256" key="4">
    <source>
        <dbReference type="ARBA" id="ARBA00022989"/>
    </source>
</evidence>
<comment type="caution">
    <text evidence="8">The sequence shown here is derived from an EMBL/GenBank/DDBJ whole genome shotgun (WGS) entry which is preliminary data.</text>
</comment>
<feature type="domain" description="Polysaccharide chain length determinant N-terminal" evidence="7">
    <location>
        <begin position="24"/>
        <end position="111"/>
    </location>
</feature>
<name>A0A3S3RTM5_9BACT</name>
<keyword evidence="4 6" id="KW-1133">Transmembrane helix</keyword>
<evidence type="ECO:0000313" key="9">
    <source>
        <dbReference type="Proteomes" id="UP000287853"/>
    </source>
</evidence>
<feature type="transmembrane region" description="Helical" evidence="6">
    <location>
        <begin position="33"/>
        <end position="53"/>
    </location>
</feature>
<reference evidence="8 9" key="1">
    <citation type="submission" date="2017-01" db="EMBL/GenBank/DDBJ databases">
        <title>The cable genome- insights into the physiology and evolution of filamentous bacteria capable of sulfide oxidation via long distance electron transfer.</title>
        <authorList>
            <person name="Schreiber L."/>
            <person name="Bjerg J.T."/>
            <person name="Boggild A."/>
            <person name="Van De Vossenberg J."/>
            <person name="Meysman F."/>
            <person name="Nielsen L.P."/>
            <person name="Schramm A."/>
            <person name="Kjeldsen K.U."/>
        </authorList>
    </citation>
    <scope>NUCLEOTIDE SEQUENCE [LARGE SCALE GENOMIC DNA]</scope>
    <source>
        <strain evidence="8">MCF</strain>
    </source>
</reference>
<evidence type="ECO:0000256" key="5">
    <source>
        <dbReference type="ARBA" id="ARBA00023136"/>
    </source>
</evidence>
<evidence type="ECO:0000259" key="7">
    <source>
        <dbReference type="Pfam" id="PF02706"/>
    </source>
</evidence>
<organism evidence="8 9">
    <name type="scientific">Candidatus Electrothrix aarhusensis</name>
    <dbReference type="NCBI Taxonomy" id="1859131"/>
    <lineage>
        <taxon>Bacteria</taxon>
        <taxon>Pseudomonadati</taxon>
        <taxon>Thermodesulfobacteriota</taxon>
        <taxon>Desulfobulbia</taxon>
        <taxon>Desulfobulbales</taxon>
        <taxon>Desulfobulbaceae</taxon>
        <taxon>Candidatus Electrothrix</taxon>
    </lineage>
</organism>
<keyword evidence="3 6" id="KW-0812">Transmembrane</keyword>
<sequence>MPMSSNIPQNKATGFDPQYLIVKYLVPVLEHKWFVLFCIIVFLAIAVPLSLLVKPEYSSSATVQLKKLETRAKKDDPDVGRVNIGQVVDDTPIFDTAIAIMQSSTFRTKIIGSFDDNLKTELEVPLDPPGQIIYNISSLIKKILKLDEELSTDEKLKLESKKSQIQLSRLSGRIGLRSDPKKGTMKITAKAFDPKIASLLVDHYIAQWIEENVNYIKKVIQERLGNAQTQLKKDQAFLEEAVQQDLAYRKEIGIPIDRLIVPDPNMQIELNRLHFAIVKATENVDNVNIVVQNLVRLSKSVHDNTIILDPSRVPFDPSADSRVIIIFLGLILGIASGVAPILALEFYRGYIRHEKDILLAVDIPIIGKLPNIT</sequence>
<dbReference type="PANTHER" id="PTHR32309:SF13">
    <property type="entry name" value="FERRIC ENTEROBACTIN TRANSPORT PROTEIN FEPE"/>
    <property type="match status" value="1"/>
</dbReference>
<evidence type="ECO:0000256" key="6">
    <source>
        <dbReference type="SAM" id="Phobius"/>
    </source>
</evidence>
<evidence type="ECO:0000256" key="3">
    <source>
        <dbReference type="ARBA" id="ARBA00022692"/>
    </source>
</evidence>
<evidence type="ECO:0000313" key="8">
    <source>
        <dbReference type="EMBL" id="RWX47718.1"/>
    </source>
</evidence>